<keyword evidence="3" id="KW-0804">Transcription</keyword>
<dbReference type="PROSITE" id="PS01124">
    <property type="entry name" value="HTH_ARAC_FAMILY_2"/>
    <property type="match status" value="1"/>
</dbReference>
<keyword evidence="2" id="KW-0238">DNA-binding</keyword>
<dbReference type="SUPFAM" id="SSF46689">
    <property type="entry name" value="Homeodomain-like"/>
    <property type="match status" value="1"/>
</dbReference>
<feature type="compositionally biased region" description="Polar residues" evidence="4">
    <location>
        <begin position="346"/>
        <end position="356"/>
    </location>
</feature>
<dbReference type="AlphaFoldDB" id="A0A170PLS0"/>
<gene>
    <name evidence="6" type="ORF">MGWOODY_Tha2261</name>
</gene>
<dbReference type="GO" id="GO:0000976">
    <property type="term" value="F:transcription cis-regulatory region binding"/>
    <property type="evidence" value="ECO:0007669"/>
    <property type="project" value="TreeGrafter"/>
</dbReference>
<organism evidence="6">
    <name type="scientific">hydrothermal vent metagenome</name>
    <dbReference type="NCBI Taxonomy" id="652676"/>
    <lineage>
        <taxon>unclassified sequences</taxon>
        <taxon>metagenomes</taxon>
        <taxon>ecological metagenomes</taxon>
    </lineage>
</organism>
<evidence type="ECO:0000256" key="4">
    <source>
        <dbReference type="SAM" id="MobiDB-lite"/>
    </source>
</evidence>
<dbReference type="InterPro" id="IPR020449">
    <property type="entry name" value="Tscrpt_reg_AraC-type_HTH"/>
</dbReference>
<feature type="region of interest" description="Disordered" evidence="4">
    <location>
        <begin position="333"/>
        <end position="356"/>
    </location>
</feature>
<accession>A0A170PLS0</accession>
<dbReference type="PANTHER" id="PTHR47894:SF1">
    <property type="entry name" value="HTH-TYPE TRANSCRIPTIONAL REGULATOR VQSM"/>
    <property type="match status" value="1"/>
</dbReference>
<reference evidence="6" key="1">
    <citation type="submission" date="2015-10" db="EMBL/GenBank/DDBJ databases">
        <authorList>
            <person name="Gilbert D.G."/>
        </authorList>
    </citation>
    <scope>NUCLEOTIDE SEQUENCE</scope>
</reference>
<dbReference type="EMBL" id="CZQC01000050">
    <property type="protein sequence ID" value="CUS41742.1"/>
    <property type="molecule type" value="Genomic_DNA"/>
</dbReference>
<protein>
    <submittedName>
        <fullName evidence="6">Transcriptional regulator, AraC family</fullName>
    </submittedName>
</protein>
<feature type="domain" description="HTH araC/xylS-type" evidence="5">
    <location>
        <begin position="239"/>
        <end position="336"/>
    </location>
</feature>
<keyword evidence="1" id="KW-0805">Transcription regulation</keyword>
<dbReference type="Pfam" id="PF12625">
    <property type="entry name" value="Arabinose_bd"/>
    <property type="match status" value="1"/>
</dbReference>
<dbReference type="PRINTS" id="PR00032">
    <property type="entry name" value="HTHARAC"/>
</dbReference>
<dbReference type="InterPro" id="IPR032687">
    <property type="entry name" value="AraC-type_N"/>
</dbReference>
<evidence type="ECO:0000256" key="2">
    <source>
        <dbReference type="ARBA" id="ARBA00023125"/>
    </source>
</evidence>
<dbReference type="Pfam" id="PF12833">
    <property type="entry name" value="HTH_18"/>
    <property type="match status" value="1"/>
</dbReference>
<evidence type="ECO:0000256" key="1">
    <source>
        <dbReference type="ARBA" id="ARBA00023015"/>
    </source>
</evidence>
<name>A0A170PLS0_9ZZZZ</name>
<sequence length="356" mass="40490">MTLRSILALSFTIDQIQRNYGLDPAPALARHGMSKDQFDGNAVISQADELAILSDLFIDLSHDPLAAVKIGSTFGLSGYGAYAMMLMSCSTVYESIQLGIRYQEMSYLFSKISFELDGENASIILTPYRVPEHLHRFVIDRDVAGTFQFLNLMQTMIGQHTHPLEICIPYPKPLEAEFYEKQFQCPVKFGTDVIRFLIPGDILKKTLPNANTTALTLYRQQCDELLSKRNQVNNGTLAERVKHHLEMFKEELPAIKDCAESFSSSERQFRRDLKEEGTTYQQLLDKVRSEKACKLLDNSKTSVEQIALLLGYTESAAFIRAFKKWHGITPAQYRKRSPPNKPRIASFSSWLTPWSR</sequence>
<dbReference type="InterPro" id="IPR009057">
    <property type="entry name" value="Homeodomain-like_sf"/>
</dbReference>
<dbReference type="GO" id="GO:0003700">
    <property type="term" value="F:DNA-binding transcription factor activity"/>
    <property type="evidence" value="ECO:0007669"/>
    <property type="project" value="InterPro"/>
</dbReference>
<dbReference type="GO" id="GO:0005829">
    <property type="term" value="C:cytosol"/>
    <property type="evidence" value="ECO:0007669"/>
    <property type="project" value="TreeGrafter"/>
</dbReference>
<dbReference type="PANTHER" id="PTHR47894">
    <property type="entry name" value="HTH-TYPE TRANSCRIPTIONAL REGULATOR GADX"/>
    <property type="match status" value="1"/>
</dbReference>
<dbReference type="Gene3D" id="1.10.10.60">
    <property type="entry name" value="Homeodomain-like"/>
    <property type="match status" value="1"/>
</dbReference>
<evidence type="ECO:0000259" key="5">
    <source>
        <dbReference type="PROSITE" id="PS01124"/>
    </source>
</evidence>
<proteinExistence type="predicted"/>
<evidence type="ECO:0000313" key="6">
    <source>
        <dbReference type="EMBL" id="CUS41742.1"/>
    </source>
</evidence>
<evidence type="ECO:0000256" key="3">
    <source>
        <dbReference type="ARBA" id="ARBA00023163"/>
    </source>
</evidence>
<dbReference type="SMART" id="SM00342">
    <property type="entry name" value="HTH_ARAC"/>
    <property type="match status" value="1"/>
</dbReference>
<dbReference type="InterPro" id="IPR018060">
    <property type="entry name" value="HTH_AraC"/>
</dbReference>